<dbReference type="AlphaFoldDB" id="A0AAE6W1N8"/>
<accession>A0AAE6W1N8</accession>
<protein>
    <submittedName>
        <fullName evidence="1">Uncharacterized protein</fullName>
    </submittedName>
</protein>
<sequence>MKVEHVAALVTNPAPEPTFPLVFCYLQFGARVGSKRAGINHDAPALLGWAQDAPAIFVQGVRRLQVGEFKFHAGLFLYSLQSHRECPQGID</sequence>
<proteinExistence type="predicted"/>
<dbReference type="Proteomes" id="UP000642553">
    <property type="component" value="Chromosome"/>
</dbReference>
<organism evidence="1 2">
    <name type="scientific">Akkermansia massiliensis</name>
    <dbReference type="NCBI Taxonomy" id="2927224"/>
    <lineage>
        <taxon>Bacteria</taxon>
        <taxon>Pseudomonadati</taxon>
        <taxon>Verrucomicrobiota</taxon>
        <taxon>Verrucomicrobiia</taxon>
        <taxon>Verrucomicrobiales</taxon>
        <taxon>Akkermansiaceae</taxon>
        <taxon>Akkermansia</taxon>
    </lineage>
</organism>
<reference evidence="1" key="1">
    <citation type="submission" date="2018-05" db="EMBL/GenBank/DDBJ databases">
        <title>Complete genome sequnece of Akkermansia muciniphila EB-AMDK-40.</title>
        <authorList>
            <person name="Nam Y.-D."/>
            <person name="Chung W.-H."/>
            <person name="Park Y.S."/>
            <person name="Kang J."/>
        </authorList>
    </citation>
    <scope>NUCLEOTIDE SEQUENCE</scope>
    <source>
        <strain evidence="1">EB-AMDK-40</strain>
    </source>
</reference>
<evidence type="ECO:0000313" key="1">
    <source>
        <dbReference type="EMBL" id="QHV63508.1"/>
    </source>
</evidence>
<dbReference type="EMBL" id="CP029701">
    <property type="protein sequence ID" value="QHV63508.1"/>
    <property type="molecule type" value="Genomic_DNA"/>
</dbReference>
<name>A0AAE6W1N8_9BACT</name>
<gene>
    <name evidence="1" type="ORF">DMI76_09105</name>
</gene>
<evidence type="ECO:0000313" key="2">
    <source>
        <dbReference type="Proteomes" id="UP000642553"/>
    </source>
</evidence>